<gene>
    <name evidence="2" type="ORF">SAMN05421680_107203</name>
    <name evidence="1" type="ORF">Xmau_02104</name>
</gene>
<dbReference type="Proteomes" id="UP000224607">
    <property type="component" value="Unassembled WGS sequence"/>
</dbReference>
<dbReference type="EMBL" id="NITY01000007">
    <property type="protein sequence ID" value="PHM39922.1"/>
    <property type="molecule type" value="Genomic_DNA"/>
</dbReference>
<accession>A0A1I3QK16</accession>
<sequence>MPDIYDHCFVMLYYPEHINGINYKEINEKYNEKELPCGAWICDPWTEIACLAENYSFKWKEVMYRWATENKLLYLNKDNHIYSNHLSKNLSTPNFIIDQHSYSPVRYCIYNTIENSKKKILHTAILEPDGNIIIDGY</sequence>
<dbReference type="OrthoDB" id="5572038at2"/>
<dbReference type="EMBL" id="FORG01000007">
    <property type="protein sequence ID" value="SFJ34463.1"/>
    <property type="molecule type" value="Genomic_DNA"/>
</dbReference>
<dbReference type="STRING" id="351675.SAMN05421680_107203"/>
<keyword evidence="4" id="KW-1185">Reference proteome</keyword>
<dbReference type="RefSeq" id="WP_139216945.1">
    <property type="nucleotide sequence ID" value="NZ_CAWNQB010000067.1"/>
</dbReference>
<dbReference type="Proteomes" id="UP000198919">
    <property type="component" value="Unassembled WGS sequence"/>
</dbReference>
<evidence type="ECO:0000313" key="4">
    <source>
        <dbReference type="Proteomes" id="UP000224607"/>
    </source>
</evidence>
<reference evidence="2" key="1">
    <citation type="submission" date="2016-10" db="EMBL/GenBank/DDBJ databases">
        <authorList>
            <person name="de Groot N.N."/>
        </authorList>
    </citation>
    <scope>NUCLEOTIDE SEQUENCE [LARGE SCALE GENOMIC DNA]</scope>
    <source>
        <strain evidence="2">DSM 17908</strain>
    </source>
</reference>
<dbReference type="AlphaFoldDB" id="A0A1I3QK16"/>
<evidence type="ECO:0000313" key="3">
    <source>
        <dbReference type="Proteomes" id="UP000198919"/>
    </source>
</evidence>
<proteinExistence type="predicted"/>
<evidence type="ECO:0000313" key="2">
    <source>
        <dbReference type="EMBL" id="SFJ34463.1"/>
    </source>
</evidence>
<protein>
    <submittedName>
        <fullName evidence="2">Uncharacterized protein</fullName>
    </submittedName>
</protein>
<evidence type="ECO:0000313" key="1">
    <source>
        <dbReference type="EMBL" id="PHM39922.1"/>
    </source>
</evidence>
<name>A0A1I3QK16_9GAMM</name>
<reference evidence="3" key="2">
    <citation type="submission" date="2016-10" db="EMBL/GenBank/DDBJ databases">
        <authorList>
            <person name="Varghese N."/>
            <person name="Submissions S."/>
        </authorList>
    </citation>
    <scope>NUCLEOTIDE SEQUENCE [LARGE SCALE GENOMIC DNA]</scope>
    <source>
        <strain evidence="3">DSM 17908</strain>
    </source>
</reference>
<reference evidence="1 4" key="3">
    <citation type="journal article" date="2017" name="Nat. Microbiol.">
        <title>Natural product diversity associated with the nematode symbionts Photorhabdus and Xenorhabdus.</title>
        <authorList>
            <person name="Tobias N.J."/>
            <person name="Wolff H."/>
            <person name="Djahanschiri B."/>
            <person name="Grundmann F."/>
            <person name="Kronenwerth M."/>
            <person name="Shi Y.M."/>
            <person name="Simonyi S."/>
            <person name="Grun P."/>
            <person name="Shapiro-Ilan D."/>
            <person name="Pidot S.J."/>
            <person name="Stinear T.P."/>
            <person name="Ebersberger I."/>
            <person name="Bode H.B."/>
        </authorList>
    </citation>
    <scope>NUCLEOTIDE SEQUENCE [LARGE SCALE GENOMIC DNA]</scope>
    <source>
        <strain evidence="1 4">DSM 17908</strain>
    </source>
</reference>
<organism evidence="2 3">
    <name type="scientific">Xenorhabdus mauleonii</name>
    <dbReference type="NCBI Taxonomy" id="351675"/>
    <lineage>
        <taxon>Bacteria</taxon>
        <taxon>Pseudomonadati</taxon>
        <taxon>Pseudomonadota</taxon>
        <taxon>Gammaproteobacteria</taxon>
        <taxon>Enterobacterales</taxon>
        <taxon>Morganellaceae</taxon>
        <taxon>Xenorhabdus</taxon>
    </lineage>
</organism>